<evidence type="ECO:0000256" key="7">
    <source>
        <dbReference type="SAM" id="Phobius"/>
    </source>
</evidence>
<organism evidence="9 10">
    <name type="scientific">Candidatus Allofournierella merdipullorum</name>
    <dbReference type="NCBI Taxonomy" id="2838595"/>
    <lineage>
        <taxon>Bacteria</taxon>
        <taxon>Bacillati</taxon>
        <taxon>Bacillota</taxon>
        <taxon>Clostridia</taxon>
        <taxon>Eubacteriales</taxon>
        <taxon>Oscillospiraceae</taxon>
        <taxon>Allofournierella</taxon>
    </lineage>
</organism>
<dbReference type="Gene3D" id="3.30.565.10">
    <property type="entry name" value="Histidine kinase-like ATPase, C-terminal domain"/>
    <property type="match status" value="1"/>
</dbReference>
<sequence>MLVLVLVMMTIATIIVVANRRDVLSAYLSGLSAGFVVMMCGVVTYVAKMGGYNTAQRLFLFLLPDLQLWLQSRPIPLGTLGYLVALGRSLFPYFLLCLGIYHSNLHWVRRHEKAIRRVHLLGTVALLVYYWPPVFRLVVGGRFWVLVVMRQVCLAWIVVSVLAAIALLLQDYFATTSPYFKRSMRLVVLALVSVTVLYSMYAIQDPGQIYNFYVSEYIRLGSLNYLRTALSSGWSWLPLLACTVFFVGLGSFNMIHYSRISQSEAQEDTTLQRKFDTASMGASVFVHSIKNQLLAARVAHKKLQQELEEPEPDLEKVRAWATCLREMNASMLERMEELYRSIKVSYIELVPVESGEIVQLALARLAQKYPDAKVQVHQSVQAQVLADRIHMAEALYNLLTNAWEAASAESGEPKVELLVQPERLWLDFIVRDNGPGISRAEQKKIFDPFYTSRNTNNNWGMGLYYVRQIVKSHLGHLQIKSAEGKGSTFLVMLPRYVPGRQKQHQGGREET</sequence>
<evidence type="ECO:0000256" key="2">
    <source>
        <dbReference type="ARBA" id="ARBA00004370"/>
    </source>
</evidence>
<feature type="transmembrane region" description="Helical" evidence="7">
    <location>
        <begin position="186"/>
        <end position="203"/>
    </location>
</feature>
<dbReference type="InterPro" id="IPR005467">
    <property type="entry name" value="His_kinase_dom"/>
</dbReference>
<proteinExistence type="predicted"/>
<keyword evidence="7" id="KW-0812">Transmembrane</keyword>
<evidence type="ECO:0000259" key="8">
    <source>
        <dbReference type="PROSITE" id="PS50109"/>
    </source>
</evidence>
<dbReference type="InterPro" id="IPR036890">
    <property type="entry name" value="HATPase_C_sf"/>
</dbReference>
<reference evidence="9" key="2">
    <citation type="submission" date="2021-04" db="EMBL/GenBank/DDBJ databases">
        <authorList>
            <person name="Gilroy R."/>
        </authorList>
    </citation>
    <scope>NUCLEOTIDE SEQUENCE</scope>
    <source>
        <strain evidence="9">ChiGjej4B4-18154</strain>
    </source>
</reference>
<dbReference type="PANTHER" id="PTHR42878">
    <property type="entry name" value="TWO-COMPONENT HISTIDINE KINASE"/>
    <property type="match status" value="1"/>
</dbReference>
<feature type="transmembrane region" description="Helical" evidence="7">
    <location>
        <begin position="143"/>
        <end position="174"/>
    </location>
</feature>
<reference evidence="9" key="1">
    <citation type="journal article" date="2021" name="PeerJ">
        <title>Extensive microbial diversity within the chicken gut microbiome revealed by metagenomics and culture.</title>
        <authorList>
            <person name="Gilroy R."/>
            <person name="Ravi A."/>
            <person name="Getino M."/>
            <person name="Pursley I."/>
            <person name="Horton D.L."/>
            <person name="Alikhan N.F."/>
            <person name="Baker D."/>
            <person name="Gharbi K."/>
            <person name="Hall N."/>
            <person name="Watson M."/>
            <person name="Adriaenssens E.M."/>
            <person name="Foster-Nyarko E."/>
            <person name="Jarju S."/>
            <person name="Secka A."/>
            <person name="Antonio M."/>
            <person name="Oren A."/>
            <person name="Chaudhuri R.R."/>
            <person name="La Ragione R."/>
            <person name="Hildebrand F."/>
            <person name="Pallen M.J."/>
        </authorList>
    </citation>
    <scope>NUCLEOTIDE SEQUENCE</scope>
    <source>
        <strain evidence="9">ChiGjej4B4-18154</strain>
    </source>
</reference>
<feature type="domain" description="Histidine kinase" evidence="8">
    <location>
        <begin position="284"/>
        <end position="497"/>
    </location>
</feature>
<gene>
    <name evidence="9" type="ORF">H9813_05515</name>
</gene>
<evidence type="ECO:0000256" key="3">
    <source>
        <dbReference type="ARBA" id="ARBA00012438"/>
    </source>
</evidence>
<evidence type="ECO:0000256" key="4">
    <source>
        <dbReference type="ARBA" id="ARBA00022679"/>
    </source>
</evidence>
<dbReference type="GO" id="GO:0000156">
    <property type="term" value="F:phosphorelay response regulator activity"/>
    <property type="evidence" value="ECO:0007669"/>
    <property type="project" value="TreeGrafter"/>
</dbReference>
<dbReference type="GO" id="GO:0004673">
    <property type="term" value="F:protein histidine kinase activity"/>
    <property type="evidence" value="ECO:0007669"/>
    <property type="project" value="UniProtKB-EC"/>
</dbReference>
<dbReference type="EC" id="2.7.13.3" evidence="3"/>
<evidence type="ECO:0000256" key="1">
    <source>
        <dbReference type="ARBA" id="ARBA00000085"/>
    </source>
</evidence>
<name>A0A9D2E4K0_9FIRM</name>
<dbReference type="SUPFAM" id="SSF55874">
    <property type="entry name" value="ATPase domain of HSP90 chaperone/DNA topoisomerase II/histidine kinase"/>
    <property type="match status" value="1"/>
</dbReference>
<dbReference type="InterPro" id="IPR004358">
    <property type="entry name" value="Sig_transdc_His_kin-like_C"/>
</dbReference>
<dbReference type="Pfam" id="PF02518">
    <property type="entry name" value="HATPase_c"/>
    <property type="match status" value="1"/>
</dbReference>
<dbReference type="PRINTS" id="PR00344">
    <property type="entry name" value="BCTRLSENSOR"/>
</dbReference>
<dbReference type="Proteomes" id="UP000824035">
    <property type="component" value="Unassembled WGS sequence"/>
</dbReference>
<feature type="transmembrane region" description="Helical" evidence="7">
    <location>
        <begin position="82"/>
        <end position="102"/>
    </location>
</feature>
<dbReference type="SMART" id="SM00387">
    <property type="entry name" value="HATPase_c"/>
    <property type="match status" value="1"/>
</dbReference>
<evidence type="ECO:0000313" key="9">
    <source>
        <dbReference type="EMBL" id="HIZ30676.1"/>
    </source>
</evidence>
<keyword evidence="7" id="KW-1133">Transmembrane helix</keyword>
<dbReference type="InterPro" id="IPR050351">
    <property type="entry name" value="BphY/WalK/GraS-like"/>
</dbReference>
<keyword evidence="5 9" id="KW-0418">Kinase</keyword>
<dbReference type="AlphaFoldDB" id="A0A9D2E4K0"/>
<accession>A0A9D2E4K0</accession>
<dbReference type="PANTHER" id="PTHR42878:SF14">
    <property type="entry name" value="OSMOLARITY TWO-COMPONENT SYSTEM PROTEIN SSK1"/>
    <property type="match status" value="1"/>
</dbReference>
<dbReference type="GO" id="GO:0030295">
    <property type="term" value="F:protein kinase activator activity"/>
    <property type="evidence" value="ECO:0007669"/>
    <property type="project" value="TreeGrafter"/>
</dbReference>
<keyword evidence="6" id="KW-0902">Two-component regulatory system</keyword>
<evidence type="ECO:0000256" key="6">
    <source>
        <dbReference type="ARBA" id="ARBA00023012"/>
    </source>
</evidence>
<dbReference type="PROSITE" id="PS50109">
    <property type="entry name" value="HIS_KIN"/>
    <property type="match status" value="1"/>
</dbReference>
<comment type="catalytic activity">
    <reaction evidence="1">
        <text>ATP + protein L-histidine = ADP + protein N-phospho-L-histidine.</text>
        <dbReference type="EC" id="2.7.13.3"/>
    </reaction>
</comment>
<dbReference type="InterPro" id="IPR003594">
    <property type="entry name" value="HATPase_dom"/>
</dbReference>
<dbReference type="EMBL" id="DXBV01000048">
    <property type="protein sequence ID" value="HIZ30676.1"/>
    <property type="molecule type" value="Genomic_DNA"/>
</dbReference>
<keyword evidence="4" id="KW-0808">Transferase</keyword>
<comment type="subcellular location">
    <subcellularLocation>
        <location evidence="2">Membrane</location>
    </subcellularLocation>
</comment>
<feature type="transmembrane region" description="Helical" evidence="7">
    <location>
        <begin position="233"/>
        <end position="252"/>
    </location>
</feature>
<keyword evidence="7" id="KW-0472">Membrane</keyword>
<evidence type="ECO:0000256" key="5">
    <source>
        <dbReference type="ARBA" id="ARBA00022777"/>
    </source>
</evidence>
<evidence type="ECO:0000313" key="10">
    <source>
        <dbReference type="Proteomes" id="UP000824035"/>
    </source>
</evidence>
<dbReference type="CDD" id="cd00075">
    <property type="entry name" value="HATPase"/>
    <property type="match status" value="1"/>
</dbReference>
<dbReference type="GO" id="GO:0007234">
    <property type="term" value="P:osmosensory signaling via phosphorelay pathway"/>
    <property type="evidence" value="ECO:0007669"/>
    <property type="project" value="TreeGrafter"/>
</dbReference>
<comment type="caution">
    <text evidence="9">The sequence shown here is derived from an EMBL/GenBank/DDBJ whole genome shotgun (WGS) entry which is preliminary data.</text>
</comment>
<protein>
    <recommendedName>
        <fullName evidence="3">histidine kinase</fullName>
        <ecNumber evidence="3">2.7.13.3</ecNumber>
    </recommendedName>
</protein>
<feature type="transmembrane region" description="Helical" evidence="7">
    <location>
        <begin position="114"/>
        <end position="131"/>
    </location>
</feature>
<feature type="transmembrane region" description="Helical" evidence="7">
    <location>
        <begin position="28"/>
        <end position="47"/>
    </location>
</feature>